<keyword evidence="4" id="KW-1185">Reference proteome</keyword>
<evidence type="ECO:0000313" key="3">
    <source>
        <dbReference type="EMBL" id="PWF49099.1"/>
    </source>
</evidence>
<sequence>MAGTDLVLLLLKHSLMVVLVLLALRSLSRASAARRVFAARCGLFALLLTPLLWLLLPALPLGLPYAWTALLDPPLALPELAWLARLPDGAAAFAAPSRAADLGRALLCVYAAGVLLCLLNLARKLRGLQRIAGASEALEAAAWRAPLARLRGALGIRRPVRLLVSDRVASPLSWGLWRPVIVLDRHSAGNAEPDAILAHELAHIAAHDWAALLCARVLVALYWWHPLMHLLLRTFEHDIECAADDAVLGTGVPPSRYAQTLVSVSRNAFSPPRGASLATPIAGRGALLVARIGALLEQQRPRGRVSARQWLAGAAMTLALVGVLGSLVLRGEHVIWPDRLLAGTQGAAGRGAEQLLGELGNPNFTQLAAAMRAQDFTRRHAAQAESFRQRAAIPPLMLALQDRRPVVRQLALWGLSEMRFGETAPAVAALLADPSPLVRAEAAGALGDIGETRWLPALLALLRDPDPRVRARVAHALGDLGEPDSIAALESARDDPDAAVVGQVDWALRELR</sequence>
<evidence type="ECO:0000256" key="1">
    <source>
        <dbReference type="SAM" id="Phobius"/>
    </source>
</evidence>
<dbReference type="OrthoDB" id="8777508at2"/>
<dbReference type="SMART" id="SM00567">
    <property type="entry name" value="EZ_HEAT"/>
    <property type="match status" value="4"/>
</dbReference>
<evidence type="ECO:0000259" key="2">
    <source>
        <dbReference type="Pfam" id="PF05569"/>
    </source>
</evidence>
<name>A0A2U2HNP6_9BURK</name>
<dbReference type="Proteomes" id="UP000241421">
    <property type="component" value="Unassembled WGS sequence"/>
</dbReference>
<gene>
    <name evidence="3" type="ORF">C7C56_008190</name>
</gene>
<dbReference type="PANTHER" id="PTHR34978">
    <property type="entry name" value="POSSIBLE SENSOR-TRANSDUCER PROTEIN BLAR"/>
    <property type="match status" value="1"/>
</dbReference>
<dbReference type="SUPFAM" id="SSF48371">
    <property type="entry name" value="ARM repeat"/>
    <property type="match status" value="1"/>
</dbReference>
<dbReference type="PROSITE" id="PS50077">
    <property type="entry name" value="HEAT_REPEAT"/>
    <property type="match status" value="1"/>
</dbReference>
<dbReference type="InterPro" id="IPR016024">
    <property type="entry name" value="ARM-type_fold"/>
</dbReference>
<dbReference type="Pfam" id="PF13646">
    <property type="entry name" value="HEAT_2"/>
    <property type="match status" value="1"/>
</dbReference>
<evidence type="ECO:0000313" key="4">
    <source>
        <dbReference type="Proteomes" id="UP000241421"/>
    </source>
</evidence>
<dbReference type="Gene3D" id="1.25.10.10">
    <property type="entry name" value="Leucine-rich Repeat Variant"/>
    <property type="match status" value="1"/>
</dbReference>
<dbReference type="PANTHER" id="PTHR34978:SF3">
    <property type="entry name" value="SLR0241 PROTEIN"/>
    <property type="match status" value="1"/>
</dbReference>
<dbReference type="RefSeq" id="WP_106756950.1">
    <property type="nucleotide sequence ID" value="NZ_PXWF02000114.1"/>
</dbReference>
<keyword evidence="1" id="KW-1133">Transmembrane helix</keyword>
<dbReference type="InterPro" id="IPR011989">
    <property type="entry name" value="ARM-like"/>
</dbReference>
<organism evidence="3 4">
    <name type="scientific">Massilia glaciei</name>
    <dbReference type="NCBI Taxonomy" id="1524097"/>
    <lineage>
        <taxon>Bacteria</taxon>
        <taxon>Pseudomonadati</taxon>
        <taxon>Pseudomonadota</taxon>
        <taxon>Betaproteobacteria</taxon>
        <taxon>Burkholderiales</taxon>
        <taxon>Oxalobacteraceae</taxon>
        <taxon>Telluria group</taxon>
        <taxon>Massilia</taxon>
    </lineage>
</organism>
<reference evidence="3 4" key="1">
    <citation type="submission" date="2018-04" db="EMBL/GenBank/DDBJ databases">
        <title>Massilia violaceinigra sp. nov., a novel purple-pigmented bacterium isolated from Tianshan glacier, Xinjiang, China.</title>
        <authorList>
            <person name="Wang H."/>
        </authorList>
    </citation>
    <scope>NUCLEOTIDE SEQUENCE [LARGE SCALE GENOMIC DNA]</scope>
    <source>
        <strain evidence="3 4">B448-2</strain>
    </source>
</reference>
<dbReference type="EMBL" id="PXWF02000114">
    <property type="protein sequence ID" value="PWF49099.1"/>
    <property type="molecule type" value="Genomic_DNA"/>
</dbReference>
<comment type="caution">
    <text evidence="3">The sequence shown here is derived from an EMBL/GenBank/DDBJ whole genome shotgun (WGS) entry which is preliminary data.</text>
</comment>
<dbReference type="InterPro" id="IPR052173">
    <property type="entry name" value="Beta-lactam_resp_regulator"/>
</dbReference>
<dbReference type="InterPro" id="IPR004155">
    <property type="entry name" value="PBS_lyase_HEAT"/>
</dbReference>
<keyword evidence="1" id="KW-0472">Membrane</keyword>
<keyword evidence="1" id="KW-0812">Transmembrane</keyword>
<accession>A0A2U2HNP6</accession>
<dbReference type="InterPro" id="IPR008756">
    <property type="entry name" value="Peptidase_M56"/>
</dbReference>
<feature type="transmembrane region" description="Helical" evidence="1">
    <location>
        <begin position="6"/>
        <end position="24"/>
    </location>
</feature>
<feature type="domain" description="Peptidase M56" evidence="2">
    <location>
        <begin position="16"/>
        <end position="267"/>
    </location>
</feature>
<dbReference type="InterPro" id="IPR021133">
    <property type="entry name" value="HEAT_type_2"/>
</dbReference>
<dbReference type="Pfam" id="PF05569">
    <property type="entry name" value="Peptidase_M56"/>
    <property type="match status" value="1"/>
</dbReference>
<feature type="transmembrane region" description="Helical" evidence="1">
    <location>
        <begin position="36"/>
        <end position="56"/>
    </location>
</feature>
<feature type="transmembrane region" description="Helical" evidence="1">
    <location>
        <begin position="310"/>
        <end position="329"/>
    </location>
</feature>
<proteinExistence type="predicted"/>
<feature type="transmembrane region" description="Helical" evidence="1">
    <location>
        <begin position="102"/>
        <end position="122"/>
    </location>
</feature>
<protein>
    <recommendedName>
        <fullName evidence="2">Peptidase M56 domain-containing protein</fullName>
    </recommendedName>
</protein>
<dbReference type="AlphaFoldDB" id="A0A2U2HNP6"/>
<dbReference type="CDD" id="cd07341">
    <property type="entry name" value="M56_BlaR1_MecR1_like"/>
    <property type="match status" value="1"/>
</dbReference>